<sequence>MSQLKQQLLLLGIANLSVDTSTQQQLEQFIATSSAHFDRVRLQRPDSSLLDLLLGFMTLHHQQAHQQWLHQRTTAIKMQAVFDNTLGDHANSFTNQDQHYLIALTHLWLMVQGACNIDYSYSNEQAETLSRIIINDEHDQLSSQFSTDVESLRCQFMQSYYLGKNHNKPNFRTRIKQLFRKV</sequence>
<name>A0A1Y6MEW0_9GAMM</name>
<dbReference type="AlphaFoldDB" id="A0A1Y6MEW0"/>
<accession>A0A1Y6MEW0</accession>
<dbReference type="Proteomes" id="UP000195719">
    <property type="component" value="Unassembled WGS sequence"/>
</dbReference>
<keyword evidence="2" id="KW-1185">Reference proteome</keyword>
<evidence type="ECO:0000313" key="1">
    <source>
        <dbReference type="EMBL" id="SMY35076.1"/>
    </source>
</evidence>
<organism evidence="1 2">
    <name type="scientific">Photobacterium andalusiense</name>
    <dbReference type="NCBI Taxonomy" id="2204296"/>
    <lineage>
        <taxon>Bacteria</taxon>
        <taxon>Pseudomonadati</taxon>
        <taxon>Pseudomonadota</taxon>
        <taxon>Gammaproteobacteria</taxon>
        <taxon>Vibrionales</taxon>
        <taxon>Vibrionaceae</taxon>
        <taxon>Photobacterium</taxon>
    </lineage>
</organism>
<protein>
    <submittedName>
        <fullName evidence="1">Uncharacterized protein</fullName>
    </submittedName>
</protein>
<evidence type="ECO:0000313" key="2">
    <source>
        <dbReference type="Proteomes" id="UP000195719"/>
    </source>
</evidence>
<proteinExistence type="predicted"/>
<dbReference type="RefSeq" id="WP_087853428.1">
    <property type="nucleotide sequence ID" value="NZ_FYAJ01000002.1"/>
</dbReference>
<gene>
    <name evidence="1" type="ORF">PAND9192_01744</name>
</gene>
<dbReference type="EMBL" id="FYAJ01000002">
    <property type="protein sequence ID" value="SMY35076.1"/>
    <property type="molecule type" value="Genomic_DNA"/>
</dbReference>
<reference evidence="2" key="1">
    <citation type="submission" date="2017-06" db="EMBL/GenBank/DDBJ databases">
        <authorList>
            <person name="Rodrigo-Torres L."/>
            <person name="Arahal R.D."/>
            <person name="Lucena T."/>
        </authorList>
    </citation>
    <scope>NUCLEOTIDE SEQUENCE [LARGE SCALE GENOMIC DNA]</scope>
    <source>
        <strain evidence="2">CECT 9192</strain>
    </source>
</reference>